<dbReference type="PANTHER" id="PTHR43162">
    <property type="match status" value="1"/>
</dbReference>
<dbReference type="RefSeq" id="WP_190252217.1">
    <property type="nucleotide sequence ID" value="NZ_BMPI01000024.1"/>
</dbReference>
<reference evidence="2" key="2">
    <citation type="submission" date="2020-09" db="EMBL/GenBank/DDBJ databases">
        <authorList>
            <person name="Sun Q."/>
            <person name="Ohkuma M."/>
        </authorList>
    </citation>
    <scope>NUCLEOTIDE SEQUENCE</scope>
    <source>
        <strain evidence="2">JCM 19831</strain>
    </source>
</reference>
<dbReference type="AlphaFoldDB" id="A0A917TWQ9"/>
<name>A0A917TWQ9_9ACTN</name>
<comment type="caution">
    <text evidence="2">The sequence shown here is derived from an EMBL/GenBank/DDBJ whole genome shotgun (WGS) entry which is preliminary data.</text>
</comment>
<gene>
    <name evidence="2" type="ORF">GCM10007977_048550</name>
</gene>
<dbReference type="PANTHER" id="PTHR43162:SF1">
    <property type="entry name" value="PRESTALK A DIFFERENTIATION PROTEIN A"/>
    <property type="match status" value="1"/>
</dbReference>
<dbReference type="Proteomes" id="UP000642070">
    <property type="component" value="Unassembled WGS sequence"/>
</dbReference>
<dbReference type="Gene3D" id="3.40.50.720">
    <property type="entry name" value="NAD(P)-binding Rossmann-like Domain"/>
    <property type="match status" value="1"/>
</dbReference>
<sequence>MPILVTGAGGAVGGVGRRVVELLRRRELPVRALVHHDDERAKALRQLGAEVVAGDLTSGADVLHAMSGCDRVYFGLGVSERYLEATVTTAAAARQLGGLDVFVNMSQMTVSQMSIISSVESRQQHQQWLGERVLDWSGLPVVEIRPTIFMENPIFTASILDSIERDGTIRLPFGTARTSPVLAGDVAEVVATVLAAPRRHIGRVYELTGPRPVTAVELAVQFAEALGRPVTYVDLPYRRWVDEVLDPLGLPEHVADHLATMVRLHALGRYDRHSDDLQHLLGRPPRGVPEYVRELREARTVTGTGRER</sequence>
<evidence type="ECO:0000259" key="1">
    <source>
        <dbReference type="Pfam" id="PF13460"/>
    </source>
</evidence>
<reference evidence="2" key="1">
    <citation type="journal article" date="2014" name="Int. J. Syst. Evol. Microbiol.">
        <title>Complete genome sequence of Corynebacterium casei LMG S-19264T (=DSM 44701T), isolated from a smear-ripened cheese.</title>
        <authorList>
            <consortium name="US DOE Joint Genome Institute (JGI-PGF)"/>
            <person name="Walter F."/>
            <person name="Albersmeier A."/>
            <person name="Kalinowski J."/>
            <person name="Ruckert C."/>
        </authorList>
    </citation>
    <scope>NUCLEOTIDE SEQUENCE</scope>
    <source>
        <strain evidence="2">JCM 19831</strain>
    </source>
</reference>
<dbReference type="InterPro" id="IPR051604">
    <property type="entry name" value="Ergot_Alk_Oxidoreductase"/>
</dbReference>
<dbReference type="SUPFAM" id="SSF51735">
    <property type="entry name" value="NAD(P)-binding Rossmann-fold domains"/>
    <property type="match status" value="1"/>
</dbReference>
<accession>A0A917TWQ9</accession>
<dbReference type="InterPro" id="IPR036291">
    <property type="entry name" value="NAD(P)-bd_dom_sf"/>
</dbReference>
<proteinExistence type="predicted"/>
<feature type="domain" description="NAD(P)-binding" evidence="1">
    <location>
        <begin position="10"/>
        <end position="197"/>
    </location>
</feature>
<keyword evidence="3" id="KW-1185">Reference proteome</keyword>
<protein>
    <submittedName>
        <fullName evidence="2">NAD(P)-dependent oxidoreductase</fullName>
    </submittedName>
</protein>
<evidence type="ECO:0000313" key="3">
    <source>
        <dbReference type="Proteomes" id="UP000642070"/>
    </source>
</evidence>
<evidence type="ECO:0000313" key="2">
    <source>
        <dbReference type="EMBL" id="GGM41438.1"/>
    </source>
</evidence>
<dbReference type="Pfam" id="PF13460">
    <property type="entry name" value="NAD_binding_10"/>
    <property type="match status" value="1"/>
</dbReference>
<dbReference type="InterPro" id="IPR016040">
    <property type="entry name" value="NAD(P)-bd_dom"/>
</dbReference>
<dbReference type="Gene3D" id="3.90.25.10">
    <property type="entry name" value="UDP-galactose 4-epimerase, domain 1"/>
    <property type="match status" value="1"/>
</dbReference>
<organism evidence="2 3">
    <name type="scientific">Dactylosporangium sucinum</name>
    <dbReference type="NCBI Taxonomy" id="1424081"/>
    <lineage>
        <taxon>Bacteria</taxon>
        <taxon>Bacillati</taxon>
        <taxon>Actinomycetota</taxon>
        <taxon>Actinomycetes</taxon>
        <taxon>Micromonosporales</taxon>
        <taxon>Micromonosporaceae</taxon>
        <taxon>Dactylosporangium</taxon>
    </lineage>
</organism>
<dbReference type="EMBL" id="BMPI01000024">
    <property type="protein sequence ID" value="GGM41438.1"/>
    <property type="molecule type" value="Genomic_DNA"/>
</dbReference>